<dbReference type="PRINTS" id="PR00039">
    <property type="entry name" value="HTHLYSR"/>
</dbReference>
<dbReference type="PANTHER" id="PTHR30293">
    <property type="entry name" value="TRANSCRIPTIONAL REGULATORY PROTEIN NAC-RELATED"/>
    <property type="match status" value="1"/>
</dbReference>
<dbReference type="PANTHER" id="PTHR30293:SF0">
    <property type="entry name" value="NITROGEN ASSIMILATION REGULATORY PROTEIN NAC"/>
    <property type="match status" value="1"/>
</dbReference>
<dbReference type="InterPro" id="IPR000847">
    <property type="entry name" value="LysR_HTH_N"/>
</dbReference>
<evidence type="ECO:0000313" key="7">
    <source>
        <dbReference type="EMBL" id="MDN3921478.1"/>
    </source>
</evidence>
<reference evidence="7 8" key="1">
    <citation type="submission" date="2023-06" db="EMBL/GenBank/DDBJ databases">
        <title>Pelomonas sp. PFR6 16S ribosomal RNA gene Genome sequencing and assembly.</title>
        <authorList>
            <person name="Woo H."/>
        </authorList>
    </citation>
    <scope>NUCLEOTIDE SEQUENCE [LARGE SCALE GENOMIC DNA]</scope>
    <source>
        <strain evidence="7 8">PFR6</strain>
    </source>
</reference>
<evidence type="ECO:0000256" key="4">
    <source>
        <dbReference type="ARBA" id="ARBA00023159"/>
    </source>
</evidence>
<dbReference type="Gene3D" id="3.40.190.290">
    <property type="match status" value="1"/>
</dbReference>
<keyword evidence="3" id="KW-0238">DNA-binding</keyword>
<evidence type="ECO:0000256" key="5">
    <source>
        <dbReference type="ARBA" id="ARBA00023163"/>
    </source>
</evidence>
<organism evidence="7 8">
    <name type="scientific">Roseateles violae</name>
    <dbReference type="NCBI Taxonomy" id="3058042"/>
    <lineage>
        <taxon>Bacteria</taxon>
        <taxon>Pseudomonadati</taxon>
        <taxon>Pseudomonadota</taxon>
        <taxon>Betaproteobacteria</taxon>
        <taxon>Burkholderiales</taxon>
        <taxon>Sphaerotilaceae</taxon>
        <taxon>Roseateles</taxon>
    </lineage>
</organism>
<gene>
    <name evidence="7" type="ORF">QWJ38_14390</name>
</gene>
<evidence type="ECO:0000256" key="1">
    <source>
        <dbReference type="ARBA" id="ARBA00009437"/>
    </source>
</evidence>
<dbReference type="Pfam" id="PF00126">
    <property type="entry name" value="HTH_1"/>
    <property type="match status" value="1"/>
</dbReference>
<dbReference type="InterPro" id="IPR005119">
    <property type="entry name" value="LysR_subst-bd"/>
</dbReference>
<keyword evidence="2" id="KW-0805">Transcription regulation</keyword>
<name>A0ABT8DWN5_9BURK</name>
<dbReference type="InterPro" id="IPR036390">
    <property type="entry name" value="WH_DNA-bd_sf"/>
</dbReference>
<dbReference type="InterPro" id="IPR036388">
    <property type="entry name" value="WH-like_DNA-bd_sf"/>
</dbReference>
<comment type="caution">
    <text evidence="7">The sequence shown here is derived from an EMBL/GenBank/DDBJ whole genome shotgun (WGS) entry which is preliminary data.</text>
</comment>
<feature type="domain" description="HTH lysR-type" evidence="6">
    <location>
        <begin position="1"/>
        <end position="58"/>
    </location>
</feature>
<dbReference type="Gene3D" id="1.10.10.10">
    <property type="entry name" value="Winged helix-like DNA-binding domain superfamily/Winged helix DNA-binding domain"/>
    <property type="match status" value="1"/>
</dbReference>
<evidence type="ECO:0000256" key="2">
    <source>
        <dbReference type="ARBA" id="ARBA00023015"/>
    </source>
</evidence>
<dbReference type="SUPFAM" id="SSF53850">
    <property type="entry name" value="Periplasmic binding protein-like II"/>
    <property type="match status" value="1"/>
</dbReference>
<sequence>MDFDALRYFLAVAEAGSVSKAATKLGVTQPALSRQVQRLESLFGTPFFYRNGRGVALTQSGRTLVDHAGQLLRQYETARSQINEQIERPCEAVTLGLPPSFGSTLAASVALRYREVNPRSRLQVREAFSSTLLEWVESGRIDVAVQYEARRGRNQLVSPLLQEELFVVESPLGGRRDSRVSAAELGRMVFALPGMENGLRRVIDRTVRQHGLPLNVDMEIDSVPALKRLVEVGPWSTILPFGAVQAEVAAGRLSVRPLAFKMQALLVTATPTNRPVSRAVSSLLAIIHAEVERAVSEGLLRGCPSAGPSQGTARPAAAVAVP</sequence>
<keyword evidence="4" id="KW-0010">Activator</keyword>
<dbReference type="RefSeq" id="WP_290359767.1">
    <property type="nucleotide sequence ID" value="NZ_JAUHHC010000003.1"/>
</dbReference>
<dbReference type="Proteomes" id="UP001228044">
    <property type="component" value="Unassembled WGS sequence"/>
</dbReference>
<keyword evidence="8" id="KW-1185">Reference proteome</keyword>
<protein>
    <submittedName>
        <fullName evidence="7">LysR family transcriptional regulator</fullName>
    </submittedName>
</protein>
<proteinExistence type="inferred from homology"/>
<evidence type="ECO:0000313" key="8">
    <source>
        <dbReference type="Proteomes" id="UP001228044"/>
    </source>
</evidence>
<comment type="similarity">
    <text evidence="1">Belongs to the LysR transcriptional regulatory family.</text>
</comment>
<evidence type="ECO:0000256" key="3">
    <source>
        <dbReference type="ARBA" id="ARBA00023125"/>
    </source>
</evidence>
<dbReference type="PROSITE" id="PS50931">
    <property type="entry name" value="HTH_LYSR"/>
    <property type="match status" value="1"/>
</dbReference>
<dbReference type="Pfam" id="PF03466">
    <property type="entry name" value="LysR_substrate"/>
    <property type="match status" value="1"/>
</dbReference>
<keyword evidence="5" id="KW-0804">Transcription</keyword>
<dbReference type="EMBL" id="JAUHHC010000003">
    <property type="protein sequence ID" value="MDN3921478.1"/>
    <property type="molecule type" value="Genomic_DNA"/>
</dbReference>
<dbReference type="SUPFAM" id="SSF46785">
    <property type="entry name" value="Winged helix' DNA-binding domain"/>
    <property type="match status" value="1"/>
</dbReference>
<evidence type="ECO:0000259" key="6">
    <source>
        <dbReference type="PROSITE" id="PS50931"/>
    </source>
</evidence>
<accession>A0ABT8DWN5</accession>